<evidence type="ECO:0000256" key="8">
    <source>
        <dbReference type="ARBA" id="ARBA00022833"/>
    </source>
</evidence>
<keyword evidence="14 16" id="KW-0378">Hydrolase</keyword>
<keyword evidence="6 14" id="KW-0686">Riboflavin biosynthesis</keyword>
<evidence type="ECO:0000256" key="9">
    <source>
        <dbReference type="ARBA" id="ARBA00022857"/>
    </source>
</evidence>
<evidence type="ECO:0000256" key="7">
    <source>
        <dbReference type="ARBA" id="ARBA00022723"/>
    </source>
</evidence>
<dbReference type="EC" id="1.1.1.193" evidence="14"/>
<dbReference type="RefSeq" id="WP_003845928.1">
    <property type="nucleotide sequence ID" value="NZ_CP009244.1"/>
</dbReference>
<evidence type="ECO:0000256" key="11">
    <source>
        <dbReference type="ARBA" id="ARBA00023268"/>
    </source>
</evidence>
<dbReference type="GO" id="GO:0008703">
    <property type="term" value="F:5-amino-6-(5-phosphoribosylamino)uracil reductase activity"/>
    <property type="evidence" value="ECO:0007669"/>
    <property type="project" value="UniProtKB-EC"/>
</dbReference>
<evidence type="ECO:0000256" key="5">
    <source>
        <dbReference type="ARBA" id="ARBA00007417"/>
    </source>
</evidence>
<dbReference type="PROSITE" id="PS00903">
    <property type="entry name" value="CYT_DCMP_DEAMINASES_1"/>
    <property type="match status" value="1"/>
</dbReference>
<dbReference type="InterPro" id="IPR002734">
    <property type="entry name" value="RibDG_C"/>
</dbReference>
<comment type="catalytic activity">
    <reaction evidence="12 14">
        <text>5-amino-6-(5-phospho-D-ribitylamino)uracil + NADP(+) = 5-amino-6-(5-phospho-D-ribosylamino)uracil + NADPH + H(+)</text>
        <dbReference type="Rhea" id="RHEA:17845"/>
        <dbReference type="ChEBI" id="CHEBI:15378"/>
        <dbReference type="ChEBI" id="CHEBI:57783"/>
        <dbReference type="ChEBI" id="CHEBI:58349"/>
        <dbReference type="ChEBI" id="CHEBI:58421"/>
        <dbReference type="ChEBI" id="CHEBI:58453"/>
        <dbReference type="EC" id="1.1.1.193"/>
    </reaction>
</comment>
<dbReference type="SUPFAM" id="SSF53597">
    <property type="entry name" value="Dihydrofolate reductase-like"/>
    <property type="match status" value="1"/>
</dbReference>
<keyword evidence="11" id="KW-0511">Multifunctional enzyme</keyword>
<dbReference type="Pfam" id="PF01872">
    <property type="entry name" value="RibD_C"/>
    <property type="match status" value="1"/>
</dbReference>
<keyword evidence="8 14" id="KW-0862">Zinc</keyword>
<dbReference type="Gene3D" id="3.40.140.10">
    <property type="entry name" value="Cytidine Deaminase, domain 2"/>
    <property type="match status" value="1"/>
</dbReference>
<comment type="similarity">
    <text evidence="4 14">In the N-terminal section; belongs to the cytidine and deoxycytidylate deaminase family.</text>
</comment>
<evidence type="ECO:0000259" key="15">
    <source>
        <dbReference type="PROSITE" id="PS51747"/>
    </source>
</evidence>
<dbReference type="Gene3D" id="3.40.430.10">
    <property type="entry name" value="Dihydrofolate Reductase, subunit A"/>
    <property type="match status" value="2"/>
</dbReference>
<feature type="domain" description="CMP/dCMP-type deaminase" evidence="15">
    <location>
        <begin position="13"/>
        <end position="124"/>
    </location>
</feature>
<dbReference type="InterPro" id="IPR004794">
    <property type="entry name" value="Eubact_RibD"/>
</dbReference>
<accession>A0ABP2IMS4</accession>
<dbReference type="Proteomes" id="UP000006015">
    <property type="component" value="Unassembled WGS sequence"/>
</dbReference>
<dbReference type="GO" id="GO:0008835">
    <property type="term" value="F:diaminohydroxyphosphoribosylaminopyrimidine deaminase activity"/>
    <property type="evidence" value="ECO:0007669"/>
    <property type="project" value="UniProtKB-EC"/>
</dbReference>
<dbReference type="InterPro" id="IPR050765">
    <property type="entry name" value="Riboflavin_Biosynth_HTPR"/>
</dbReference>
<evidence type="ECO:0000313" key="17">
    <source>
        <dbReference type="Proteomes" id="UP000006015"/>
    </source>
</evidence>
<evidence type="ECO:0000256" key="10">
    <source>
        <dbReference type="ARBA" id="ARBA00023002"/>
    </source>
</evidence>
<keyword evidence="17" id="KW-1185">Reference proteome</keyword>
<protein>
    <recommendedName>
        <fullName evidence="14">Riboflavin biosynthesis protein RibD</fullName>
    </recommendedName>
    <domain>
        <recommendedName>
            <fullName evidence="14">Diaminohydroxyphosphoribosylaminopyrimidine deaminase</fullName>
            <shortName evidence="14">DRAP deaminase</shortName>
            <ecNumber evidence="14">3.5.4.26</ecNumber>
        </recommendedName>
        <alternativeName>
            <fullName evidence="14">Riboflavin-specific deaminase</fullName>
        </alternativeName>
    </domain>
    <domain>
        <recommendedName>
            <fullName evidence="14">5-amino-6-(5-phosphoribosylamino)uracil reductase</fullName>
            <ecNumber evidence="14">1.1.1.193</ecNumber>
        </recommendedName>
        <alternativeName>
            <fullName evidence="14">HTP reductase</fullName>
        </alternativeName>
    </domain>
</protein>
<keyword evidence="7 14" id="KW-0479">Metal-binding</keyword>
<comment type="function">
    <text evidence="1 14">Converts 2,5-diamino-6-(ribosylamino)-4(3h)-pyrimidinone 5'-phosphate into 5-amino-6-(ribosylamino)-2,4(1h,3h)-pyrimidinedione 5'-phosphate.</text>
</comment>
<dbReference type="PROSITE" id="PS51747">
    <property type="entry name" value="CYT_DCMP_DEAMINASES_2"/>
    <property type="match status" value="1"/>
</dbReference>
<dbReference type="CDD" id="cd01284">
    <property type="entry name" value="Riboflavin_deaminase-reductase"/>
    <property type="match status" value="1"/>
</dbReference>
<name>A0ABP2IMS4_CORAM</name>
<proteinExistence type="inferred from homology"/>
<dbReference type="PIRSF" id="PIRSF006769">
    <property type="entry name" value="RibD"/>
    <property type="match status" value="1"/>
</dbReference>
<keyword evidence="10 14" id="KW-0560">Oxidoreductase</keyword>
<evidence type="ECO:0000256" key="1">
    <source>
        <dbReference type="ARBA" id="ARBA00002151"/>
    </source>
</evidence>
<dbReference type="InterPro" id="IPR016193">
    <property type="entry name" value="Cytidine_deaminase-like"/>
</dbReference>
<dbReference type="PANTHER" id="PTHR38011">
    <property type="entry name" value="DIHYDROFOLATE REDUCTASE FAMILY PROTEIN (AFU_ORTHOLOGUE AFUA_8G06820)"/>
    <property type="match status" value="1"/>
</dbReference>
<evidence type="ECO:0000256" key="6">
    <source>
        <dbReference type="ARBA" id="ARBA00022619"/>
    </source>
</evidence>
<dbReference type="PANTHER" id="PTHR38011:SF7">
    <property type="entry name" value="2,5-DIAMINO-6-RIBOSYLAMINO-4(3H)-PYRIMIDINONE 5'-PHOSPHATE REDUCTASE"/>
    <property type="match status" value="1"/>
</dbReference>
<comment type="similarity">
    <text evidence="5 14">In the C-terminal section; belongs to the HTP reductase family.</text>
</comment>
<dbReference type="SUPFAM" id="SSF53927">
    <property type="entry name" value="Cytidine deaminase-like"/>
    <property type="match status" value="1"/>
</dbReference>
<comment type="caution">
    <text evidence="16">The sequence shown here is derived from an EMBL/GenBank/DDBJ whole genome shotgun (WGS) entry which is preliminary data.</text>
</comment>
<comment type="cofactor">
    <cofactor evidence="14">
        <name>Zn(2+)</name>
        <dbReference type="ChEBI" id="CHEBI:29105"/>
    </cofactor>
    <text evidence="14">Binds 1 zinc ion.</text>
</comment>
<dbReference type="InterPro" id="IPR002125">
    <property type="entry name" value="CMP_dCMP_dom"/>
</dbReference>
<evidence type="ECO:0000313" key="16">
    <source>
        <dbReference type="EMBL" id="EFG82434.1"/>
    </source>
</evidence>
<organism evidence="16 17">
    <name type="scientific">Corynebacterium ammoniagenes DSM 20306</name>
    <dbReference type="NCBI Taxonomy" id="649754"/>
    <lineage>
        <taxon>Bacteria</taxon>
        <taxon>Bacillati</taxon>
        <taxon>Actinomycetota</taxon>
        <taxon>Actinomycetes</taxon>
        <taxon>Mycobacteriales</taxon>
        <taxon>Corynebacteriaceae</taxon>
        <taxon>Corynebacterium</taxon>
    </lineage>
</organism>
<evidence type="ECO:0000256" key="3">
    <source>
        <dbReference type="ARBA" id="ARBA00004910"/>
    </source>
</evidence>
<gene>
    <name evidence="16" type="primary">ribD</name>
    <name evidence="16" type="ORF">HMPREF0281_00465</name>
</gene>
<dbReference type="InterPro" id="IPR016192">
    <property type="entry name" value="APOBEC/CMP_deaminase_Zn-bd"/>
</dbReference>
<sequence>MEINSEANSAPSAIIDKALRTAMSAGWEVRGTTSPNPPVGAVMVSTAGEIVGTGATQPAGGAHAEVQALAEAVGRTDGATAVVTLEPCRHTGRTGPCTQALIEAGIQEVYYLHSDPNPEAGGGAEALREAGVNVTQLSAPEGMPDALIPWLKSVQLGRPHVTLKFAQTIDGFTAAADGTSQWITGEMARQYVHEDRAHRDAIIIGTGTALTDNPSLTARFPDGSQREHQPRRVVIGRRRLADVGENASNLNRLGFEQYAKIDEALQELYASGARDVLVEGGAGLASGFMNAGLVDWVQVYQAPLLLGEGISVLAHPLTNTLKGAARFSRGQVVALGDDLLINYVRVPRNASPHKP</sequence>
<evidence type="ECO:0000256" key="13">
    <source>
        <dbReference type="ARBA" id="ARBA00049886"/>
    </source>
</evidence>
<keyword evidence="9 14" id="KW-0521">NADP</keyword>
<dbReference type="EMBL" id="ADNS01000002">
    <property type="protein sequence ID" value="EFG82434.1"/>
    <property type="molecule type" value="Genomic_DNA"/>
</dbReference>
<evidence type="ECO:0000256" key="12">
    <source>
        <dbReference type="ARBA" id="ARBA00049861"/>
    </source>
</evidence>
<comment type="pathway">
    <text evidence="2 14">Cofactor biosynthesis; riboflavin biosynthesis; 5-amino-6-(D-ribitylamino)uracil from GTP: step 2/4.</text>
</comment>
<dbReference type="NCBIfam" id="TIGR00326">
    <property type="entry name" value="eubact_ribD"/>
    <property type="match status" value="1"/>
</dbReference>
<evidence type="ECO:0000256" key="14">
    <source>
        <dbReference type="PIRNR" id="PIRNR006769"/>
    </source>
</evidence>
<comment type="catalytic activity">
    <reaction evidence="13 14">
        <text>2,5-diamino-6-hydroxy-4-(5-phosphoribosylamino)-pyrimidine + H2O + H(+) = 5-amino-6-(5-phospho-D-ribosylamino)uracil + NH4(+)</text>
        <dbReference type="Rhea" id="RHEA:21868"/>
        <dbReference type="ChEBI" id="CHEBI:15377"/>
        <dbReference type="ChEBI" id="CHEBI:15378"/>
        <dbReference type="ChEBI" id="CHEBI:28938"/>
        <dbReference type="ChEBI" id="CHEBI:58453"/>
        <dbReference type="ChEBI" id="CHEBI:58614"/>
        <dbReference type="EC" id="3.5.4.26"/>
    </reaction>
</comment>
<evidence type="ECO:0000256" key="4">
    <source>
        <dbReference type="ARBA" id="ARBA00005259"/>
    </source>
</evidence>
<dbReference type="EC" id="3.5.4.26" evidence="14"/>
<dbReference type="InterPro" id="IPR024072">
    <property type="entry name" value="DHFR-like_dom_sf"/>
</dbReference>
<dbReference type="Pfam" id="PF00383">
    <property type="entry name" value="dCMP_cyt_deam_1"/>
    <property type="match status" value="1"/>
</dbReference>
<reference evidence="16 17" key="1">
    <citation type="submission" date="2010-04" db="EMBL/GenBank/DDBJ databases">
        <authorList>
            <person name="Weinstock G."/>
            <person name="Sodergren E."/>
            <person name="Clifton S."/>
            <person name="Fulton L."/>
            <person name="Fulton B."/>
            <person name="Courtney L."/>
            <person name="Fronick C."/>
            <person name="Harrison M."/>
            <person name="Strong C."/>
            <person name="Farmer C."/>
            <person name="Delahaunty K."/>
            <person name="Markovic C."/>
            <person name="Hall O."/>
            <person name="Minx P."/>
            <person name="Tomlinson C."/>
            <person name="Mitreva M."/>
            <person name="Hou S."/>
            <person name="Wollam A."/>
            <person name="Pepin K.H."/>
            <person name="Johnson M."/>
            <person name="Bhonagiri V."/>
            <person name="Zhang X."/>
            <person name="Suruliraj S."/>
            <person name="Warren W."/>
            <person name="Chinwalla A."/>
            <person name="Mardis E.R."/>
            <person name="Wilson R.K."/>
        </authorList>
    </citation>
    <scope>NUCLEOTIDE SEQUENCE [LARGE SCALE GENOMIC DNA]</scope>
    <source>
        <strain evidence="16 17">DSM 20306</strain>
    </source>
</reference>
<evidence type="ECO:0000256" key="2">
    <source>
        <dbReference type="ARBA" id="ARBA00004882"/>
    </source>
</evidence>
<comment type="pathway">
    <text evidence="3 14">Cofactor biosynthesis; riboflavin biosynthesis; 5-amino-6-(D-ribitylamino)uracil from GTP: step 3/4.</text>
</comment>